<dbReference type="Proteomes" id="UP001454036">
    <property type="component" value="Unassembled WGS sequence"/>
</dbReference>
<keyword evidence="3" id="KW-1185">Reference proteome</keyword>
<evidence type="ECO:0000313" key="2">
    <source>
        <dbReference type="EMBL" id="GAA0187232.1"/>
    </source>
</evidence>
<reference evidence="2 3" key="1">
    <citation type="submission" date="2024-01" db="EMBL/GenBank/DDBJ databases">
        <title>The complete chloroplast genome sequence of Lithospermum erythrorhizon: insights into the phylogenetic relationship among Boraginaceae species and the maternal lineages of purple gromwells.</title>
        <authorList>
            <person name="Okada T."/>
            <person name="Watanabe K."/>
        </authorList>
    </citation>
    <scope>NUCLEOTIDE SEQUENCE [LARGE SCALE GENOMIC DNA]</scope>
</reference>
<proteinExistence type="predicted"/>
<feature type="region of interest" description="Disordered" evidence="1">
    <location>
        <begin position="125"/>
        <end position="149"/>
    </location>
</feature>
<gene>
    <name evidence="2" type="ORF">LIER_34520</name>
</gene>
<dbReference type="AlphaFoldDB" id="A0AAV3S3C4"/>
<evidence type="ECO:0008006" key="4">
    <source>
        <dbReference type="Google" id="ProtNLM"/>
    </source>
</evidence>
<protein>
    <recommendedName>
        <fullName evidence="4">PH domain-containing protein</fullName>
    </recommendedName>
</protein>
<sequence>MGMTGICFLYYKKLSLSLDNGLVHLNMQADLDDMVKWVRGFREIGMYVTHPSRMIAKNMLLLEMYNSLRSKWPKATLKEIEYEEARMLGFEEGMGCKHDDEVEGVTVGKVMLLEWYHIEECEQRGELERGEVEGGRSTGGRTTGGRSSK</sequence>
<dbReference type="EMBL" id="BAABME010014504">
    <property type="protein sequence ID" value="GAA0187232.1"/>
    <property type="molecule type" value="Genomic_DNA"/>
</dbReference>
<accession>A0AAV3S3C4</accession>
<feature type="compositionally biased region" description="Basic and acidic residues" evidence="1">
    <location>
        <begin position="125"/>
        <end position="134"/>
    </location>
</feature>
<evidence type="ECO:0000256" key="1">
    <source>
        <dbReference type="SAM" id="MobiDB-lite"/>
    </source>
</evidence>
<comment type="caution">
    <text evidence="2">The sequence shown here is derived from an EMBL/GenBank/DDBJ whole genome shotgun (WGS) entry which is preliminary data.</text>
</comment>
<organism evidence="2 3">
    <name type="scientific">Lithospermum erythrorhizon</name>
    <name type="common">Purple gromwell</name>
    <name type="synonym">Lithospermum officinale var. erythrorhizon</name>
    <dbReference type="NCBI Taxonomy" id="34254"/>
    <lineage>
        <taxon>Eukaryota</taxon>
        <taxon>Viridiplantae</taxon>
        <taxon>Streptophyta</taxon>
        <taxon>Embryophyta</taxon>
        <taxon>Tracheophyta</taxon>
        <taxon>Spermatophyta</taxon>
        <taxon>Magnoliopsida</taxon>
        <taxon>eudicotyledons</taxon>
        <taxon>Gunneridae</taxon>
        <taxon>Pentapetalae</taxon>
        <taxon>asterids</taxon>
        <taxon>lamiids</taxon>
        <taxon>Boraginales</taxon>
        <taxon>Boraginaceae</taxon>
        <taxon>Boraginoideae</taxon>
        <taxon>Lithospermeae</taxon>
        <taxon>Lithospermum</taxon>
    </lineage>
</organism>
<name>A0AAV3S3C4_LITER</name>
<evidence type="ECO:0000313" key="3">
    <source>
        <dbReference type="Proteomes" id="UP001454036"/>
    </source>
</evidence>